<sequence length="128" mass="14010">MAGSQLAKEPLPSQDHFRKAPFKNNESRRRREVTRTLAAAVPGTWASSRSSPLARFRQNQTAGRTQPPLDEGCLGSQVYKTVTDPGELPPPKQRETVSKLSSKGAKNGAPRGQQAEFAEMHWTAGRAL</sequence>
<dbReference type="EMBL" id="JAINUG010000266">
    <property type="protein sequence ID" value="KAJ8384722.1"/>
    <property type="molecule type" value="Genomic_DNA"/>
</dbReference>
<feature type="compositionally biased region" description="Polar residues" evidence="1">
    <location>
        <begin position="45"/>
        <end position="64"/>
    </location>
</feature>
<name>A0AAD7RII2_9TELE</name>
<proteinExistence type="predicted"/>
<comment type="caution">
    <text evidence="2">The sequence shown here is derived from an EMBL/GenBank/DDBJ whole genome shotgun (WGS) entry which is preliminary data.</text>
</comment>
<evidence type="ECO:0000256" key="1">
    <source>
        <dbReference type="SAM" id="MobiDB-lite"/>
    </source>
</evidence>
<organism evidence="2 3">
    <name type="scientific">Aldrovandia affinis</name>
    <dbReference type="NCBI Taxonomy" id="143900"/>
    <lineage>
        <taxon>Eukaryota</taxon>
        <taxon>Metazoa</taxon>
        <taxon>Chordata</taxon>
        <taxon>Craniata</taxon>
        <taxon>Vertebrata</taxon>
        <taxon>Euteleostomi</taxon>
        <taxon>Actinopterygii</taxon>
        <taxon>Neopterygii</taxon>
        <taxon>Teleostei</taxon>
        <taxon>Notacanthiformes</taxon>
        <taxon>Halosauridae</taxon>
        <taxon>Aldrovandia</taxon>
    </lineage>
</organism>
<evidence type="ECO:0000313" key="2">
    <source>
        <dbReference type="EMBL" id="KAJ8384722.1"/>
    </source>
</evidence>
<dbReference type="AlphaFoldDB" id="A0AAD7RII2"/>
<gene>
    <name evidence="2" type="ORF">AAFF_G00199280</name>
</gene>
<evidence type="ECO:0000313" key="3">
    <source>
        <dbReference type="Proteomes" id="UP001221898"/>
    </source>
</evidence>
<keyword evidence="3" id="KW-1185">Reference proteome</keyword>
<reference evidence="2" key="1">
    <citation type="journal article" date="2023" name="Science">
        <title>Genome structures resolve the early diversification of teleost fishes.</title>
        <authorList>
            <person name="Parey E."/>
            <person name="Louis A."/>
            <person name="Montfort J."/>
            <person name="Bouchez O."/>
            <person name="Roques C."/>
            <person name="Iampietro C."/>
            <person name="Lluch J."/>
            <person name="Castinel A."/>
            <person name="Donnadieu C."/>
            <person name="Desvignes T."/>
            <person name="Floi Bucao C."/>
            <person name="Jouanno E."/>
            <person name="Wen M."/>
            <person name="Mejri S."/>
            <person name="Dirks R."/>
            <person name="Jansen H."/>
            <person name="Henkel C."/>
            <person name="Chen W.J."/>
            <person name="Zahm M."/>
            <person name="Cabau C."/>
            <person name="Klopp C."/>
            <person name="Thompson A.W."/>
            <person name="Robinson-Rechavi M."/>
            <person name="Braasch I."/>
            <person name="Lecointre G."/>
            <person name="Bobe J."/>
            <person name="Postlethwait J.H."/>
            <person name="Berthelot C."/>
            <person name="Roest Crollius H."/>
            <person name="Guiguen Y."/>
        </authorList>
    </citation>
    <scope>NUCLEOTIDE SEQUENCE</scope>
    <source>
        <strain evidence="2">NC1722</strain>
    </source>
</reference>
<accession>A0AAD7RII2</accession>
<protein>
    <submittedName>
        <fullName evidence="2">Uncharacterized protein</fullName>
    </submittedName>
</protein>
<feature type="region of interest" description="Disordered" evidence="1">
    <location>
        <begin position="1"/>
        <end position="128"/>
    </location>
</feature>
<dbReference type="Proteomes" id="UP001221898">
    <property type="component" value="Unassembled WGS sequence"/>
</dbReference>